<dbReference type="OMA" id="NDHWHES"/>
<keyword evidence="4 8" id="KW-0812">Transmembrane</keyword>
<dbReference type="PANTHER" id="PTHR12308:SF84">
    <property type="entry name" value="ANOCTAMIN"/>
    <property type="match status" value="1"/>
</dbReference>
<evidence type="ECO:0000256" key="1">
    <source>
        <dbReference type="ARBA" id="ARBA00004651"/>
    </source>
</evidence>
<dbReference type="Pfam" id="PF16178">
    <property type="entry name" value="Anoct_dimer"/>
    <property type="match status" value="1"/>
</dbReference>
<evidence type="ECO:0000256" key="5">
    <source>
        <dbReference type="ARBA" id="ARBA00022989"/>
    </source>
</evidence>
<feature type="transmembrane region" description="Helical" evidence="8">
    <location>
        <begin position="201"/>
        <end position="220"/>
    </location>
</feature>
<protein>
    <recommendedName>
        <fullName evidence="8">Anoctamin</fullName>
    </recommendedName>
</protein>
<evidence type="ECO:0000256" key="2">
    <source>
        <dbReference type="ARBA" id="ARBA00009671"/>
    </source>
</evidence>
<dbReference type="AlphaFoldDB" id="A0A915JJS9"/>
<reference evidence="12" key="1">
    <citation type="submission" date="2022-11" db="UniProtKB">
        <authorList>
            <consortium name="WormBaseParasite"/>
        </authorList>
    </citation>
    <scope>IDENTIFICATION</scope>
</reference>
<feature type="transmembrane region" description="Helical" evidence="8">
    <location>
        <begin position="559"/>
        <end position="582"/>
    </location>
</feature>
<dbReference type="GO" id="GO:0005254">
    <property type="term" value="F:chloride channel activity"/>
    <property type="evidence" value="ECO:0007669"/>
    <property type="project" value="TreeGrafter"/>
</dbReference>
<evidence type="ECO:0000259" key="10">
    <source>
        <dbReference type="Pfam" id="PF16178"/>
    </source>
</evidence>
<dbReference type="Pfam" id="PF04547">
    <property type="entry name" value="Anoctamin"/>
    <property type="match status" value="1"/>
</dbReference>
<keyword evidence="6 8" id="KW-0472">Membrane</keyword>
<comment type="caution">
    <text evidence="8">Lacks conserved residue(s) required for the propagation of feature annotation.</text>
</comment>
<evidence type="ECO:0000256" key="4">
    <source>
        <dbReference type="ARBA" id="ARBA00022692"/>
    </source>
</evidence>
<evidence type="ECO:0000256" key="7">
    <source>
        <dbReference type="ARBA" id="ARBA00023180"/>
    </source>
</evidence>
<evidence type="ECO:0000259" key="9">
    <source>
        <dbReference type="Pfam" id="PF04547"/>
    </source>
</evidence>
<feature type="transmembrane region" description="Helical" evidence="8">
    <location>
        <begin position="440"/>
        <end position="461"/>
    </location>
</feature>
<name>A0A915JJS9_ROMCU</name>
<feature type="transmembrane region" description="Helical" evidence="8">
    <location>
        <begin position="276"/>
        <end position="295"/>
    </location>
</feature>
<keyword evidence="11" id="KW-1185">Reference proteome</keyword>
<dbReference type="GO" id="GO:0005886">
    <property type="term" value="C:plasma membrane"/>
    <property type="evidence" value="ECO:0007669"/>
    <property type="project" value="UniProtKB-SubCell"/>
</dbReference>
<evidence type="ECO:0000256" key="6">
    <source>
        <dbReference type="ARBA" id="ARBA00023136"/>
    </source>
</evidence>
<dbReference type="WBParaSite" id="nRc.2.0.1.t26316-RA">
    <property type="protein sequence ID" value="nRc.2.0.1.t26316-RA"/>
    <property type="gene ID" value="nRc.2.0.1.g26316"/>
</dbReference>
<keyword evidence="7" id="KW-0325">Glycoprotein</keyword>
<evidence type="ECO:0000256" key="3">
    <source>
        <dbReference type="ARBA" id="ARBA00022475"/>
    </source>
</evidence>
<proteinExistence type="inferred from homology"/>
<dbReference type="InterPro" id="IPR007632">
    <property type="entry name" value="Anoctamin"/>
</dbReference>
<comment type="similarity">
    <text evidence="2 8">Belongs to the anoctamin family.</text>
</comment>
<keyword evidence="5 8" id="KW-1133">Transmembrane helix</keyword>
<feature type="domain" description="Anoctamin transmembrane" evidence="9">
    <location>
        <begin position="179"/>
        <end position="656"/>
    </location>
</feature>
<dbReference type="Proteomes" id="UP000887565">
    <property type="component" value="Unplaced"/>
</dbReference>
<feature type="transmembrane region" description="Helical" evidence="8">
    <location>
        <begin position="348"/>
        <end position="380"/>
    </location>
</feature>
<feature type="transmembrane region" description="Helical" evidence="8">
    <location>
        <begin position="400"/>
        <end position="420"/>
    </location>
</feature>
<evidence type="ECO:0000256" key="8">
    <source>
        <dbReference type="RuleBase" id="RU280814"/>
    </source>
</evidence>
<dbReference type="InterPro" id="IPR032394">
    <property type="entry name" value="Anoct_dimer"/>
</dbReference>
<dbReference type="GO" id="GO:0046983">
    <property type="term" value="F:protein dimerization activity"/>
    <property type="evidence" value="ECO:0007669"/>
    <property type="project" value="InterPro"/>
</dbReference>
<organism evidence="11 12">
    <name type="scientific">Romanomermis culicivorax</name>
    <name type="common">Nematode worm</name>
    <dbReference type="NCBI Taxonomy" id="13658"/>
    <lineage>
        <taxon>Eukaryota</taxon>
        <taxon>Metazoa</taxon>
        <taxon>Ecdysozoa</taxon>
        <taxon>Nematoda</taxon>
        <taxon>Enoplea</taxon>
        <taxon>Dorylaimia</taxon>
        <taxon>Mermithida</taxon>
        <taxon>Mermithoidea</taxon>
        <taxon>Mermithidae</taxon>
        <taxon>Romanomermis</taxon>
    </lineage>
</organism>
<evidence type="ECO:0000313" key="11">
    <source>
        <dbReference type="Proteomes" id="UP000887565"/>
    </source>
</evidence>
<accession>A0A915JJS9</accession>
<comment type="subcellular location">
    <subcellularLocation>
        <location evidence="1">Cell membrane</location>
        <topology evidence="1">Multi-pass membrane protein</topology>
    </subcellularLocation>
    <subcellularLocation>
        <location evidence="8">Membrane</location>
        <topology evidence="8">Multi-pass membrane protein</topology>
    </subcellularLocation>
</comment>
<sequence length="729" mass="85217">MNPELREVNPHNVDKNIDSRSLWIKKFNEFFDRFKEKLFGLEEYDYSPANRDEETSNGLTNQSARRKWRQKSFVINWPFKQKHVKRFAIRNRDTFFTEQQRLEIVYEILERAPIDPDRPKRRGLSALLENGTYECAYPLHDGDVNIYGHETKPTCNRQWLKLFWASWKRCFQVQPLLQVRNYFGEKIGFYYVFMDCYTSMLIYPSLAGIVALIIGLAQYWNSDEVKALCEQHEPSPNHISNFWMCPICEPPACEAWLMKHEGCFQYTWSYVIDNSWSLFLSVFIMLWAIVFLKVWRRREARVAVEWCTEDVAEQDFTIRPNYEERALHVIQNPVTGELEPHIPLTRRCLWIGVSLSATLLMVIFACLCLMILVLSRIALYGALKKLTGFVANRNVECSRWLVHGLIFIVVLLLEKAYHVLAHKLTIFECPKTQSKFMTSLLWKIFVFQLLNDFVPIAYAAWMKGKTVNSPLDMKFLDELCDGGCLGEVTELIAVLLLARLIFGNISEVGIPFLKNAVKNFLHRNVMDDKNHTKSVPQFLKDFHLNEVELDGVYDEYMEMMIQFAFIVLFIPALPASAFVCFLNNIAEIRVDAINMLLSYRRPLPIRAPGIGIWNQFLDVIIKSGVICNAALLAFTSDIIPRLYYVYMINPNRTVTGFTRFSLNRLPIDGYIRNNEHHVDFHASLKKQNVSDCWYPDYSYSSRFEERGKYRKCALAMIHWELNCTSENEL</sequence>
<dbReference type="PANTHER" id="PTHR12308">
    <property type="entry name" value="ANOCTAMIN"/>
    <property type="match status" value="1"/>
</dbReference>
<feature type="domain" description="Anoctamin dimerisation" evidence="10">
    <location>
        <begin position="67"/>
        <end position="176"/>
    </location>
</feature>
<keyword evidence="3" id="KW-1003">Cell membrane</keyword>
<dbReference type="InterPro" id="IPR049452">
    <property type="entry name" value="Anoctamin_TM"/>
</dbReference>
<evidence type="ECO:0000313" key="12">
    <source>
        <dbReference type="WBParaSite" id="nRc.2.0.1.t26316-RA"/>
    </source>
</evidence>